<evidence type="ECO:0000256" key="9">
    <source>
        <dbReference type="ARBA" id="ARBA00023239"/>
    </source>
</evidence>
<gene>
    <name evidence="14" type="primary">dapA2</name>
    <name evidence="12" type="synonym">dapA</name>
    <name evidence="14" type="ORF">GCM10009721_01910</name>
</gene>
<comment type="function">
    <text evidence="1 12">Catalyzes the condensation of (S)-aspartate-beta-semialdehyde [(S)-ASA] and pyruvate to 4-hydroxy-tetrahydrodipicolinate (HTPA).</text>
</comment>
<keyword evidence="7 12" id="KW-0220">Diaminopimelate biosynthesis</keyword>
<dbReference type="HAMAP" id="MF_00418">
    <property type="entry name" value="DapA"/>
    <property type="match status" value="1"/>
</dbReference>
<dbReference type="InterPro" id="IPR005263">
    <property type="entry name" value="DapA"/>
</dbReference>
<feature type="site" description="Part of a proton relay during catalysis" evidence="12">
    <location>
        <position position="36"/>
    </location>
</feature>
<keyword evidence="9 12" id="KW-0456">Lyase</keyword>
<comment type="catalytic activity">
    <reaction evidence="11 12">
        <text>L-aspartate 4-semialdehyde + pyruvate = (2S,4S)-4-hydroxy-2,3,4,5-tetrahydrodipicolinate + H2O + H(+)</text>
        <dbReference type="Rhea" id="RHEA:34171"/>
        <dbReference type="ChEBI" id="CHEBI:15361"/>
        <dbReference type="ChEBI" id="CHEBI:15377"/>
        <dbReference type="ChEBI" id="CHEBI:15378"/>
        <dbReference type="ChEBI" id="CHEBI:67139"/>
        <dbReference type="ChEBI" id="CHEBI:537519"/>
        <dbReference type="EC" id="4.3.3.7"/>
    </reaction>
</comment>
<feature type="active site" description="Schiff-base intermediate with substrate" evidence="12">
    <location>
        <position position="153"/>
    </location>
</feature>
<dbReference type="PROSITE" id="PS00666">
    <property type="entry name" value="DHDPS_2"/>
    <property type="match status" value="1"/>
</dbReference>
<evidence type="ECO:0000256" key="12">
    <source>
        <dbReference type="HAMAP-Rule" id="MF_00418"/>
    </source>
</evidence>
<dbReference type="PANTHER" id="PTHR12128:SF66">
    <property type="entry name" value="4-HYDROXY-2-OXOGLUTARATE ALDOLASE, MITOCHONDRIAL"/>
    <property type="match status" value="1"/>
</dbReference>
<evidence type="ECO:0000256" key="5">
    <source>
        <dbReference type="ARBA" id="ARBA00022490"/>
    </source>
</evidence>
<evidence type="ECO:0000256" key="2">
    <source>
        <dbReference type="ARBA" id="ARBA00005120"/>
    </source>
</evidence>
<feature type="binding site" evidence="12">
    <location>
        <position position="37"/>
    </location>
    <ligand>
        <name>pyruvate</name>
        <dbReference type="ChEBI" id="CHEBI:15361"/>
    </ligand>
</feature>
<comment type="caution">
    <text evidence="12">Was originally thought to be a dihydrodipicolinate synthase (DHDPS), catalyzing the condensation of (S)-aspartate-beta-semialdehyde [(S)-ASA] and pyruvate to dihydrodipicolinate (DHDP). However, it was shown in E.coli that the product of the enzymatic reaction is not dihydrodipicolinate but in fact (4S)-4-hydroxy-2,3,4,5-tetrahydro-(2S)-dipicolinic acid (HTPA), and that the consecutive dehydration reaction leading to DHDP is not spontaneous but catalyzed by DapB.</text>
</comment>
<feature type="binding site" evidence="12">
    <location>
        <position position="193"/>
    </location>
    <ligand>
        <name>pyruvate</name>
        <dbReference type="ChEBI" id="CHEBI:15361"/>
    </ligand>
</feature>
<dbReference type="PANTHER" id="PTHR12128">
    <property type="entry name" value="DIHYDRODIPICOLINATE SYNTHASE"/>
    <property type="match status" value="1"/>
</dbReference>
<dbReference type="Proteomes" id="UP000623461">
    <property type="component" value="Unassembled WGS sequence"/>
</dbReference>
<evidence type="ECO:0000256" key="10">
    <source>
        <dbReference type="ARBA" id="ARBA00023270"/>
    </source>
</evidence>
<dbReference type="EMBL" id="BMNZ01000001">
    <property type="protein sequence ID" value="GGM81104.1"/>
    <property type="molecule type" value="Genomic_DNA"/>
</dbReference>
<evidence type="ECO:0000256" key="13">
    <source>
        <dbReference type="PIRNR" id="PIRNR001365"/>
    </source>
</evidence>
<dbReference type="PROSITE" id="PS00665">
    <property type="entry name" value="DHDPS_1"/>
    <property type="match status" value="1"/>
</dbReference>
<keyword evidence="6 12" id="KW-0028">Amino-acid biosynthesis</keyword>
<comment type="pathway">
    <text evidence="2 12">Amino-acid biosynthesis; L-lysine biosynthesis via DAP pathway; (S)-tetrahydrodipicolinate from L-aspartate: step 3/4.</text>
</comment>
<name>A0ABQ2HIL6_9MICO</name>
<dbReference type="SMART" id="SM01130">
    <property type="entry name" value="DHDPS"/>
    <property type="match status" value="1"/>
</dbReference>
<organism evidence="14 15">
    <name type="scientific">Terrabacter tumescens</name>
    <dbReference type="NCBI Taxonomy" id="60443"/>
    <lineage>
        <taxon>Bacteria</taxon>
        <taxon>Bacillati</taxon>
        <taxon>Actinomycetota</taxon>
        <taxon>Actinomycetes</taxon>
        <taxon>Micrococcales</taxon>
        <taxon>Intrasporangiaceae</taxon>
        <taxon>Terrabacter</taxon>
    </lineage>
</organism>
<keyword evidence="8 12" id="KW-0457">Lysine biosynthesis</keyword>
<dbReference type="CDD" id="cd00950">
    <property type="entry name" value="DHDPS"/>
    <property type="match status" value="1"/>
</dbReference>
<evidence type="ECO:0000256" key="6">
    <source>
        <dbReference type="ARBA" id="ARBA00022605"/>
    </source>
</evidence>
<evidence type="ECO:0000256" key="1">
    <source>
        <dbReference type="ARBA" id="ARBA00003294"/>
    </source>
</evidence>
<evidence type="ECO:0000256" key="3">
    <source>
        <dbReference type="ARBA" id="ARBA00007592"/>
    </source>
</evidence>
<comment type="similarity">
    <text evidence="3 12 13">Belongs to the DapA family.</text>
</comment>
<dbReference type="InterPro" id="IPR020624">
    <property type="entry name" value="Schiff_base-form_aldolases_CS"/>
</dbReference>
<dbReference type="PIRSF" id="PIRSF001365">
    <property type="entry name" value="DHDPS"/>
    <property type="match status" value="1"/>
</dbReference>
<dbReference type="PRINTS" id="PR00146">
    <property type="entry name" value="DHPICSNTHASE"/>
</dbReference>
<protein>
    <recommendedName>
        <fullName evidence="4 12">4-hydroxy-tetrahydrodipicolinate synthase</fullName>
        <shortName evidence="12">HTPA synthase</shortName>
        <ecNumber evidence="4 12">4.3.3.7</ecNumber>
    </recommendedName>
</protein>
<dbReference type="InterPro" id="IPR013785">
    <property type="entry name" value="Aldolase_TIM"/>
</dbReference>
<accession>A0ABQ2HIL6</accession>
<dbReference type="Pfam" id="PF00701">
    <property type="entry name" value="DHDPS"/>
    <property type="match status" value="1"/>
</dbReference>
<keyword evidence="10 12" id="KW-0704">Schiff base</keyword>
<feature type="site" description="Part of a proton relay during catalysis" evidence="12">
    <location>
        <position position="99"/>
    </location>
</feature>
<evidence type="ECO:0000256" key="7">
    <source>
        <dbReference type="ARBA" id="ARBA00022915"/>
    </source>
</evidence>
<dbReference type="EC" id="4.3.3.7" evidence="4 12"/>
<comment type="subunit">
    <text evidence="12">Homotetramer; dimer of dimers.</text>
</comment>
<proteinExistence type="inferred from homology"/>
<dbReference type="SUPFAM" id="SSF51569">
    <property type="entry name" value="Aldolase"/>
    <property type="match status" value="1"/>
</dbReference>
<evidence type="ECO:0000313" key="14">
    <source>
        <dbReference type="EMBL" id="GGM81104.1"/>
    </source>
</evidence>
<sequence length="290" mass="30425">MVTPMRPDGSIDLDAAQRVATHLVDAGHDGLVVSGTTGESPTTSADEKDELLRAVIEAVGDRCVVIAGAGSNDTAKSVESVRLAQKAGADAVLAVTPYYNKPPQAGLVAHFTALADASDLPVMVYDIPGRSGIAIERETYLRIAEHDRITAVKDARGDLWFAGAIMQETGLDWYSGDDAMNLPHFVNGAVGFVGVTSQVAPVDYREMADAVVAGRWEDARAVHRRLVPIVDAIMNVTQGAIMAKAGLALQGVIDSPAVRLPLVPADDHQTALVRAALSQLSATSERPAAG</sequence>
<keyword evidence="5 12" id="KW-0963">Cytoplasm</keyword>
<dbReference type="InterPro" id="IPR020625">
    <property type="entry name" value="Schiff_base-form_aldolases_AS"/>
</dbReference>
<comment type="caution">
    <text evidence="14">The sequence shown here is derived from an EMBL/GenBank/DDBJ whole genome shotgun (WGS) entry which is preliminary data.</text>
</comment>
<feature type="active site" description="Proton donor/acceptor" evidence="12">
    <location>
        <position position="125"/>
    </location>
</feature>
<comment type="subcellular location">
    <subcellularLocation>
        <location evidence="12">Cytoplasm</location>
    </subcellularLocation>
</comment>
<keyword evidence="15" id="KW-1185">Reference proteome</keyword>
<reference evidence="15" key="1">
    <citation type="journal article" date="2019" name="Int. J. Syst. Evol. Microbiol.">
        <title>The Global Catalogue of Microorganisms (GCM) 10K type strain sequencing project: providing services to taxonomists for standard genome sequencing and annotation.</title>
        <authorList>
            <consortium name="The Broad Institute Genomics Platform"/>
            <consortium name="The Broad Institute Genome Sequencing Center for Infectious Disease"/>
            <person name="Wu L."/>
            <person name="Ma J."/>
        </authorList>
    </citation>
    <scope>NUCLEOTIDE SEQUENCE [LARGE SCALE GENOMIC DNA]</scope>
    <source>
        <strain evidence="15">JCM 1365</strain>
    </source>
</reference>
<dbReference type="InterPro" id="IPR002220">
    <property type="entry name" value="DapA-like"/>
</dbReference>
<dbReference type="Gene3D" id="3.20.20.70">
    <property type="entry name" value="Aldolase class I"/>
    <property type="match status" value="1"/>
</dbReference>
<evidence type="ECO:0000313" key="15">
    <source>
        <dbReference type="Proteomes" id="UP000623461"/>
    </source>
</evidence>
<dbReference type="NCBIfam" id="TIGR00674">
    <property type="entry name" value="dapA"/>
    <property type="match status" value="1"/>
</dbReference>
<evidence type="ECO:0000256" key="4">
    <source>
        <dbReference type="ARBA" id="ARBA00012086"/>
    </source>
</evidence>
<evidence type="ECO:0000256" key="11">
    <source>
        <dbReference type="ARBA" id="ARBA00047836"/>
    </source>
</evidence>
<evidence type="ECO:0000256" key="8">
    <source>
        <dbReference type="ARBA" id="ARBA00023154"/>
    </source>
</evidence>